<name>M2S989_9SPHN</name>
<evidence type="ECO:0000313" key="1">
    <source>
        <dbReference type="EMBL" id="EMD81940.1"/>
    </source>
</evidence>
<dbReference type="AlphaFoldDB" id="M2S989"/>
<proteinExistence type="predicted"/>
<gene>
    <name evidence="1" type="ORF">C725_2729</name>
</gene>
<accession>M2S989</accession>
<keyword evidence="2" id="KW-1185">Reference proteome</keyword>
<protein>
    <submittedName>
        <fullName evidence="1">Uncharacterized protein</fullName>
    </submittedName>
</protein>
<dbReference type="EMBL" id="AMRV01000012">
    <property type="protein sequence ID" value="EMD81940.1"/>
    <property type="molecule type" value="Genomic_DNA"/>
</dbReference>
<sequence>MTILGEADIDLRPRRGHHIAVRKMPGARTRFAGGMLAAGMMQSIERSA</sequence>
<comment type="caution">
    <text evidence="1">The sequence shown here is derived from an EMBL/GenBank/DDBJ whole genome shotgun (WGS) entry which is preliminary data.</text>
</comment>
<organism evidence="1 2">
    <name type="scientific">Pacificimonas flava</name>
    <dbReference type="NCBI Taxonomy" id="1234595"/>
    <lineage>
        <taxon>Bacteria</taxon>
        <taxon>Pseudomonadati</taxon>
        <taxon>Pseudomonadota</taxon>
        <taxon>Alphaproteobacteria</taxon>
        <taxon>Sphingomonadales</taxon>
        <taxon>Sphingosinicellaceae</taxon>
        <taxon>Pacificimonas</taxon>
    </lineage>
</organism>
<dbReference type="Proteomes" id="UP000011717">
    <property type="component" value="Unassembled WGS sequence"/>
</dbReference>
<reference evidence="1 2" key="1">
    <citation type="journal article" date="2013" name="Genome Announc.">
        <title>Draft Genome Sequence of Strain JLT2015T, Belonging to the Family Sphingomonadaceae of the Alphaproteobacteria.</title>
        <authorList>
            <person name="Tang K."/>
            <person name="Liu K."/>
            <person name="Li S."/>
            <person name="Jiao N."/>
        </authorList>
    </citation>
    <scope>NUCLEOTIDE SEQUENCE [LARGE SCALE GENOMIC DNA]</scope>
    <source>
        <strain evidence="1 2">JLT2015</strain>
    </source>
</reference>
<evidence type="ECO:0000313" key="2">
    <source>
        <dbReference type="Proteomes" id="UP000011717"/>
    </source>
</evidence>